<evidence type="ECO:0000313" key="2">
    <source>
        <dbReference type="Proteomes" id="UP001320706"/>
    </source>
</evidence>
<reference evidence="1" key="1">
    <citation type="submission" date="2024-02" db="EMBL/GenBank/DDBJ databases">
        <title>Metagenome Assembled Genome of Zalaria obscura JY119.</title>
        <authorList>
            <person name="Vighnesh L."/>
            <person name="Jagadeeshwari U."/>
            <person name="Venkata Ramana C."/>
            <person name="Sasikala C."/>
        </authorList>
    </citation>
    <scope>NUCLEOTIDE SEQUENCE</scope>
    <source>
        <strain evidence="1">JY119</strain>
    </source>
</reference>
<organism evidence="1 2">
    <name type="scientific">Zalaria obscura</name>
    <dbReference type="NCBI Taxonomy" id="2024903"/>
    <lineage>
        <taxon>Eukaryota</taxon>
        <taxon>Fungi</taxon>
        <taxon>Dikarya</taxon>
        <taxon>Ascomycota</taxon>
        <taxon>Pezizomycotina</taxon>
        <taxon>Dothideomycetes</taxon>
        <taxon>Dothideomycetidae</taxon>
        <taxon>Dothideales</taxon>
        <taxon>Zalariaceae</taxon>
        <taxon>Zalaria</taxon>
    </lineage>
</organism>
<accession>A0ACC3S6W5</accession>
<dbReference type="Proteomes" id="UP001320706">
    <property type="component" value="Unassembled WGS sequence"/>
</dbReference>
<dbReference type="EMBL" id="JAMKPW020000040">
    <property type="protein sequence ID" value="KAK8198753.1"/>
    <property type="molecule type" value="Genomic_DNA"/>
</dbReference>
<proteinExistence type="predicted"/>
<gene>
    <name evidence="1" type="ORF">M8818_006620</name>
</gene>
<sequence length="634" mass="74253">MAIAGGGIRHHVKSKHKDEKPGGFYWQHYNRLNGYYNGVRTLVPWSQYRPENRYNITEPPRLITSKEAASLSPMPPLDPVAFNPYPDYGSYEYMKEHPKVARCYLDSEERVPAPDVYGYPGLPQNMSVPFYGSYQELEMDDEVCFDRFGRFGPYGYGYNYTQGGLGPGNFSENAGSEKVFEKTGIIDYTNMDWGRAQRACLQKNIGRFADPAKNEVADGKKKIKRHAYILRTWTGFYYNEHQIYSLRAMINELSLKSGGEYDVHFLLHVKNNSIPIWADKEVYQKTIEENMPREFWHMTTLWSEAQMELYYPPPFGEAFENRAGSGIHGVYRSAHFPVQWFAQQHPEYDFFWNWEMDMRYLGHYYEFNTALGNWAKKQPRKGIWERAERFYIPEYHGTWDNFTELVERENREAGREPIWGPVNQFPNSGMIPSPPETTPPRTYDEDNYEWGVGEEADLIVFNPLFDPSTTNWVFKLDATGYNTTLPVPPRRSAIITVARYSKRLVNVMHEETFRLRHTMFPEMWPPTVCLHHGLKAVYAPHPVYFDRDWEVNYMDKVFNHPQHEWESPFGWGEHNLLGSSFYYNSGFSGALWRRWFGQRENGEGGKTHEEKGTGRMCLRSMLHHPIKHERGALD</sequence>
<keyword evidence="2" id="KW-1185">Reference proteome</keyword>
<name>A0ACC3S6W5_9PEZI</name>
<protein>
    <submittedName>
        <fullName evidence="1">Uncharacterized protein</fullName>
    </submittedName>
</protein>
<comment type="caution">
    <text evidence="1">The sequence shown here is derived from an EMBL/GenBank/DDBJ whole genome shotgun (WGS) entry which is preliminary data.</text>
</comment>
<evidence type="ECO:0000313" key="1">
    <source>
        <dbReference type="EMBL" id="KAK8198753.1"/>
    </source>
</evidence>